<dbReference type="SMART" id="SM00233">
    <property type="entry name" value="PH"/>
    <property type="match status" value="1"/>
</dbReference>
<organism evidence="2 3">
    <name type="scientific">Neogobius melanostomus</name>
    <name type="common">round goby</name>
    <dbReference type="NCBI Taxonomy" id="47308"/>
    <lineage>
        <taxon>Eukaryota</taxon>
        <taxon>Metazoa</taxon>
        <taxon>Chordata</taxon>
        <taxon>Craniata</taxon>
        <taxon>Vertebrata</taxon>
        <taxon>Euteleostomi</taxon>
        <taxon>Actinopterygii</taxon>
        <taxon>Neopterygii</taxon>
        <taxon>Teleostei</taxon>
        <taxon>Neoteleostei</taxon>
        <taxon>Acanthomorphata</taxon>
        <taxon>Gobiaria</taxon>
        <taxon>Gobiiformes</taxon>
        <taxon>Gobioidei</taxon>
        <taxon>Gobiidae</taxon>
        <taxon>Benthophilinae</taxon>
        <taxon>Neogobiini</taxon>
        <taxon>Neogobius</taxon>
    </lineage>
</organism>
<reference evidence="2" key="1">
    <citation type="submission" date="2025-08" db="UniProtKB">
        <authorList>
            <consortium name="Ensembl"/>
        </authorList>
    </citation>
    <scope>IDENTIFICATION</scope>
</reference>
<dbReference type="Gene3D" id="2.30.29.30">
    <property type="entry name" value="Pleckstrin-homology domain (PH domain)/Phosphotyrosine-binding domain (PTB)"/>
    <property type="match status" value="1"/>
</dbReference>
<dbReference type="PANTHER" id="PTHR47014:SF1">
    <property type="entry name" value="PLECKSTRIN HOMOLOGY DOMAIN-CONTAINING FAMILY S MEMBER 1"/>
    <property type="match status" value="1"/>
</dbReference>
<evidence type="ECO:0000313" key="3">
    <source>
        <dbReference type="Proteomes" id="UP000694523"/>
    </source>
</evidence>
<dbReference type="InterPro" id="IPR001849">
    <property type="entry name" value="PH_domain"/>
</dbReference>
<dbReference type="PROSITE" id="PS50003">
    <property type="entry name" value="PH_DOMAIN"/>
    <property type="match status" value="1"/>
</dbReference>
<dbReference type="InterPro" id="IPR011993">
    <property type="entry name" value="PH-like_dom_sf"/>
</dbReference>
<dbReference type="Proteomes" id="UP000694523">
    <property type="component" value="Unplaced"/>
</dbReference>
<dbReference type="AlphaFoldDB" id="A0A8C6TRW0"/>
<sequence>MSKSQKNIGKSAMFYKPAGEAKEIRSGYLWKSPPSRALKTEKSWKRRYFTLFKISETDYQLKYFRGPEENDRPLGGIDVSHISLLNVSPQTHPKWPWVHKSFKCSPSCVLYLRALDRDYFLIGDNTNDVDGWFNVLYEALKNKPHQFLNSEEGSVGQHIIEVITNPSTRKKNTAPVNDQPAMKYRSMSDPLTLIKEDLIEKPKVQQSHCVNMGIH</sequence>
<name>A0A8C6TRW0_9GOBI</name>
<proteinExistence type="predicted"/>
<evidence type="ECO:0000259" key="1">
    <source>
        <dbReference type="PROSITE" id="PS50003"/>
    </source>
</evidence>
<protein>
    <submittedName>
        <fullName evidence="2">Si:ch211-28p3.3</fullName>
    </submittedName>
</protein>
<accession>A0A8C6TRW0</accession>
<evidence type="ECO:0000313" key="2">
    <source>
        <dbReference type="Ensembl" id="ENSNMLP00000024869.1"/>
    </source>
</evidence>
<dbReference type="SUPFAM" id="SSF50729">
    <property type="entry name" value="PH domain-like"/>
    <property type="match status" value="1"/>
</dbReference>
<reference evidence="2" key="2">
    <citation type="submission" date="2025-09" db="UniProtKB">
        <authorList>
            <consortium name="Ensembl"/>
        </authorList>
    </citation>
    <scope>IDENTIFICATION</scope>
</reference>
<dbReference type="PANTHER" id="PTHR47014">
    <property type="entry name" value="PLECKSTRIN HOMOLOGY DOMAIN-CONTAINING FAMILY S MEMBER 1"/>
    <property type="match status" value="1"/>
</dbReference>
<feature type="domain" description="PH" evidence="1">
    <location>
        <begin position="22"/>
        <end position="141"/>
    </location>
</feature>
<dbReference type="InterPro" id="IPR042986">
    <property type="entry name" value="PLEKHS1"/>
</dbReference>
<keyword evidence="3" id="KW-1185">Reference proteome</keyword>
<dbReference type="Ensembl" id="ENSNMLT00000027814.1">
    <property type="protein sequence ID" value="ENSNMLP00000024869.1"/>
    <property type="gene ID" value="ENSNMLG00000015915.1"/>
</dbReference>